<dbReference type="Pfam" id="PF08687">
    <property type="entry name" value="ASD2"/>
    <property type="match status" value="1"/>
</dbReference>
<dbReference type="InterPro" id="IPR014799">
    <property type="entry name" value="ASD2_dom"/>
</dbReference>
<dbReference type="Gene3D" id="2.30.42.10">
    <property type="match status" value="1"/>
</dbReference>
<feature type="region of interest" description="Disordered" evidence="5">
    <location>
        <begin position="2038"/>
        <end position="2058"/>
    </location>
</feature>
<evidence type="ECO:0000259" key="6">
    <source>
        <dbReference type="PROSITE" id="PS50106"/>
    </source>
</evidence>
<feature type="compositionally biased region" description="Basic and acidic residues" evidence="5">
    <location>
        <begin position="165"/>
        <end position="174"/>
    </location>
</feature>
<dbReference type="Gene3D" id="6.10.250.3120">
    <property type="match status" value="1"/>
</dbReference>
<feature type="region of interest" description="Disordered" evidence="5">
    <location>
        <begin position="2122"/>
        <end position="2144"/>
    </location>
</feature>
<feature type="region of interest" description="Disordered" evidence="5">
    <location>
        <begin position="1339"/>
        <end position="1416"/>
    </location>
</feature>
<dbReference type="PANTHER" id="PTHR15012">
    <property type="entry name" value="APICAL PROTEIN/SHROOM-RELATED"/>
    <property type="match status" value="1"/>
</dbReference>
<comment type="subcellular location">
    <subcellularLocation>
        <location evidence="1">Cytoplasm</location>
        <location evidence="1">Cytoskeleton</location>
    </subcellularLocation>
</comment>
<evidence type="ECO:0000259" key="7">
    <source>
        <dbReference type="PROSITE" id="PS51307"/>
    </source>
</evidence>
<dbReference type="PANTHER" id="PTHR15012:SF32">
    <property type="entry name" value="PROTEIN SHROOM"/>
    <property type="match status" value="1"/>
</dbReference>
<evidence type="ECO:0000256" key="1">
    <source>
        <dbReference type="ARBA" id="ARBA00004245"/>
    </source>
</evidence>
<feature type="region of interest" description="Disordered" evidence="5">
    <location>
        <begin position="1151"/>
        <end position="1229"/>
    </location>
</feature>
<dbReference type="PROSITE" id="PS51307">
    <property type="entry name" value="ASD2"/>
    <property type="match status" value="1"/>
</dbReference>
<feature type="region of interest" description="Disordered" evidence="5">
    <location>
        <begin position="144"/>
        <end position="197"/>
    </location>
</feature>
<feature type="compositionally biased region" description="Polar residues" evidence="5">
    <location>
        <begin position="463"/>
        <end position="485"/>
    </location>
</feature>
<keyword evidence="3" id="KW-0963">Cytoplasm</keyword>
<dbReference type="PROSITE" id="PS50106">
    <property type="entry name" value="PDZ"/>
    <property type="match status" value="1"/>
</dbReference>
<feature type="compositionally biased region" description="Basic and acidic residues" evidence="5">
    <location>
        <begin position="1209"/>
        <end position="1219"/>
    </location>
</feature>
<dbReference type="InterPro" id="IPR036034">
    <property type="entry name" value="PDZ_sf"/>
</dbReference>
<keyword evidence="8" id="KW-1185">Reference proteome</keyword>
<dbReference type="Proteomes" id="UP000694941">
    <property type="component" value="Unplaced"/>
</dbReference>
<dbReference type="InterPro" id="IPR041489">
    <property type="entry name" value="PDZ_6"/>
</dbReference>
<feature type="compositionally biased region" description="Polar residues" evidence="5">
    <location>
        <begin position="1180"/>
        <end position="1203"/>
    </location>
</feature>
<keyword evidence="4" id="KW-0206">Cytoskeleton</keyword>
<evidence type="ECO:0000256" key="5">
    <source>
        <dbReference type="SAM" id="MobiDB-lite"/>
    </source>
</evidence>
<feature type="compositionally biased region" description="Polar residues" evidence="5">
    <location>
        <begin position="1389"/>
        <end position="1407"/>
    </location>
</feature>
<evidence type="ECO:0000256" key="2">
    <source>
        <dbReference type="ARBA" id="ARBA00006469"/>
    </source>
</evidence>
<dbReference type="RefSeq" id="XP_022240280.1">
    <property type="nucleotide sequence ID" value="XM_022384572.1"/>
</dbReference>
<feature type="compositionally biased region" description="Pro residues" evidence="5">
    <location>
        <begin position="1346"/>
        <end position="1364"/>
    </location>
</feature>
<name>A0ABM1S9H5_LIMPO</name>
<feature type="region of interest" description="Disordered" evidence="5">
    <location>
        <begin position="453"/>
        <end position="485"/>
    </location>
</feature>
<feature type="compositionally biased region" description="Basic and acidic residues" evidence="5">
    <location>
        <begin position="1162"/>
        <end position="1178"/>
    </location>
</feature>
<feature type="domain" description="ASD2" evidence="7">
    <location>
        <begin position="2068"/>
        <end position="2356"/>
    </location>
</feature>
<accession>A0ABM1S9H5</accession>
<dbReference type="InterPro" id="IPR001478">
    <property type="entry name" value="PDZ"/>
</dbReference>
<organism evidence="8 9">
    <name type="scientific">Limulus polyphemus</name>
    <name type="common">Atlantic horseshoe crab</name>
    <dbReference type="NCBI Taxonomy" id="6850"/>
    <lineage>
        <taxon>Eukaryota</taxon>
        <taxon>Metazoa</taxon>
        <taxon>Ecdysozoa</taxon>
        <taxon>Arthropoda</taxon>
        <taxon>Chelicerata</taxon>
        <taxon>Merostomata</taxon>
        <taxon>Xiphosura</taxon>
        <taxon>Limulidae</taxon>
        <taxon>Limulus</taxon>
    </lineage>
</organism>
<dbReference type="InterPro" id="IPR027685">
    <property type="entry name" value="Shroom_fam"/>
</dbReference>
<sequence length="2372" mass="265436">MAITMTTGTIEIVLKGGRPWGFHLRGGIENGEILTVSQVTSDGKAAKEGKLKIGDRVLKINDVQCLSLAEALDLIDNAFRTLSILIWRVHSDRTSSLSELSGYGISMKKNICQNPPLFRQSFRNKTSASRVKISDSALNRSWSQCDIGNSDPSRSVQSRWNSKRGLREKSEEGLRASNHPQNQNGQEMGRFKSSHARARSLSDYESPLCENIHSRIPIHREMKHLHKKSDQTASNLVGVEPVVNNFNQLIGSLDSQRHHRSARYLTKDSGYEGEPDYANTDWLTAEQGLHTLSGSLSSVHLDQRNISQSMSSLGLGVGQADDNRNRVGHGLSSHIDPWKSQYYRQSEDPLVSIKPLSFSITSPQKLRHHHSSSESLSSLRSAPGGQLSTISQTTINFLLDLGKSETSSVSQPESHFCPTLAHSTEDNTMVTRRFKKSVYKELASKSGFDFTPVVQGRTESEKQGNTNKPTDVSSVPQSYQNSLDGKNNMDFCKQTTIYSNKTQDVSQNVSNVFQNRQVGNGGESQSVENITRKVSDLPERFYCNTLAGKENPAYCQKEQPKFVVTDVLHEKCPSWPATAVNSEGTSPISAVNYRSHSWSNQTDYPKLRVVYSRPKKSYKMCTSQLPPVLEKGTESSKRKNIADVENQPTALLLSSSANHEVGYKQVMNRRCSEGLQVPQGDIRSANVSEVHGRNIIQTPAERDVSYQTQEPKMEPYWGKYHDFLKHYSEYAPSQSSAYGSLSSWDGSASEYGTNLLKQDYVENRNPLSLECRGSFRIAQSAIEMPSKIEEIRNANNQETLPWHGSYSDLSSLSMQLSNRSSLLDSGLSTLPDSGRLSPQSSCGSRFTTTSLECGLRAHLVAKNGINQENVVHSSRVQQPVRHDSQSVVYYTPDAKQIYNRISKNVHISRKANTNDRKADYVDKQQSSEKVSDNLRKCETEEEIKNENPLFEDITTHDQFYGFCKRLEVPKEQMKACTNNENKILKNGVKTSTSPQFEHEKVAPEKEIYPKYNPPQKVILKPHNEYDLARKNQTSTSNNLDNHIMYLSSDKKPQITDTELKAIQRQAVLSFYQRQKALYSTSARVAEQDLPISSFHSEHLRGASDTLSQEKQLINASVSQNPLHASHKLVTGTLDPRNNVFRNGTSEFIQSHIIPNENSCSSSKKEVSEEHKHNQERALNHKSSLSVTKSQRLSSETFLQNSNLRPRKNISSDHYMKTKGEPSATEPIASSALEEETIITKMLEDKEKIKRMGELSGSGIRSVLPLSVPSSVTCKEQSVKLEKVPRVIKDLSFGKSPRKAQLEEVHYPNNTSTLRVITEDGIIPLDTTNTQAKRNLIAAPPKHVNKPPAPPPPQHCPTRPLPPIPTSDQDTESLVCKNNVDGDDDELRRITSSQSCQSTSLGEASICSSPELPLPPPPHTTDVVVQPSSEPLPPPPDSCEVIIDTSTRTNSFQNLSMSYQTGFEDKKYKSTGNVTNHQLQHPLSPSRQSPTQVKGCVKDPINSEYKHTYIPQNTTGPRLSSYSPTGHFKHYSTFLISGEEDCSKEGQNISALNNYQGSSSSQSGGIGVIPHSWDDDFIENRQRNTMTCHPYCNSHTCNVNQNFMEKRVSDNVTAEIVDSHCSGVTIKSKSVRHSPFEELKTTSVNPNNQSSAEMLKDVFSVPNSSLSEPSLVSHSNDIRTLNVLTSQEMSFPVLQSIPSSSSKCDSSVTFSSKSSPKAFPFQLHTSSTDHSFGNFPDSSEAWYENVSELRKEIMSPTYANISNEQQQQIKPPSPMSLTYSNLSTAYQKEQNYTPTPEAALSAENSTRPQVPQPYSTSNILHQDKHNFFSETKRLPSLFIDNSIKSQIEPTYSNSFTVESEKQDSFLILNDASSVSLDNSVKHQVSPTYSNICTINSEEQNSFSIPEEVSSTSFDCKVKRQMSPIYSNISSVDLEENKFYSVPQDASSMSFDNSIMCQISPTYSNICTVQEQQNFPYMSDNSSPSSIETMKKQHISSDYSCNSSVNQVKNEMFSLTEENAFKNNSVQNCAGSDTNAFLSSNRISSSTQTTDTPTLSRKRKSKEELECEKLSQDFANYCGDAVLRRLLVPDPNHKTMSDYLKGLFNLELERGGQPMRKIKSTKVTTPEGTKAFAHQTSENSEEKELPHDSAYFTTSEPKAKLLTRYGKNADYQKWASQTEITEKKEELIPSIDRKLQILRAEQIVIREEMIQNETLGDGVTSRVEESAKPNEIDKYKLHVEEMEKIINLLLSISGRLARAQNALSCLPQDAAEKEKCVLKSKCEKLSSQYEEARRLKESIDKRSQQVAKFLQQYLSGDEYADYEHFIKMKSKLLIDAREIDEKIKLGEEQLAALRSSTDFTVSHRKTPTVAETIH</sequence>
<evidence type="ECO:0000313" key="9">
    <source>
        <dbReference type="RefSeq" id="XP_022240280.1"/>
    </source>
</evidence>
<proteinExistence type="inferred from homology"/>
<comment type="similarity">
    <text evidence="2">Belongs to the shroom family.</text>
</comment>
<gene>
    <name evidence="9" type="primary">LOC106458385</name>
</gene>
<feature type="compositionally biased region" description="Polar residues" evidence="5">
    <location>
        <begin position="2038"/>
        <end position="2052"/>
    </location>
</feature>
<evidence type="ECO:0000256" key="4">
    <source>
        <dbReference type="ARBA" id="ARBA00023212"/>
    </source>
</evidence>
<feature type="compositionally biased region" description="Polar residues" evidence="5">
    <location>
        <begin position="144"/>
        <end position="160"/>
    </location>
</feature>
<feature type="region of interest" description="Disordered" evidence="5">
    <location>
        <begin position="362"/>
        <end position="385"/>
    </location>
</feature>
<evidence type="ECO:0000256" key="3">
    <source>
        <dbReference type="ARBA" id="ARBA00022490"/>
    </source>
</evidence>
<dbReference type="SUPFAM" id="SSF50156">
    <property type="entry name" value="PDZ domain-like"/>
    <property type="match status" value="1"/>
</dbReference>
<reference evidence="9" key="1">
    <citation type="submission" date="2025-08" db="UniProtKB">
        <authorList>
            <consortium name="RefSeq"/>
        </authorList>
    </citation>
    <scope>IDENTIFICATION</scope>
    <source>
        <tissue evidence="9">Muscle</tissue>
    </source>
</reference>
<protein>
    <submittedName>
        <fullName evidence="9">Uncharacterized protein LOC106458385 isoform X1</fullName>
    </submittedName>
</protein>
<dbReference type="GeneID" id="106458385"/>
<evidence type="ECO:0000313" key="8">
    <source>
        <dbReference type="Proteomes" id="UP000694941"/>
    </source>
</evidence>
<dbReference type="SMART" id="SM00228">
    <property type="entry name" value="PDZ"/>
    <property type="match status" value="1"/>
</dbReference>
<dbReference type="Pfam" id="PF17820">
    <property type="entry name" value="PDZ_6"/>
    <property type="match status" value="1"/>
</dbReference>
<feature type="domain" description="PDZ" evidence="6">
    <location>
        <begin position="9"/>
        <end position="90"/>
    </location>
</feature>